<evidence type="ECO:0000313" key="1">
    <source>
        <dbReference type="EMBL" id="PLR80956.1"/>
    </source>
</evidence>
<evidence type="ECO:0000313" key="2">
    <source>
        <dbReference type="EMBL" id="PLR88584.1"/>
    </source>
</evidence>
<dbReference type="RefSeq" id="WP_101578477.1">
    <property type="nucleotide sequence ID" value="NZ_PGVA01000042.1"/>
</dbReference>
<sequence>MSFKQSALRSENYPKRQLVKNRLMIQHVCCTIYHYGDSVLQVSSAFVRWPGLLMFSFLPGHCGRSLSKWLINAIIPGLAGPSCNLIQTMACQVLKDLIAQNRGD</sequence>
<dbReference type="EMBL" id="PGVA01000042">
    <property type="protein sequence ID" value="PLR80956.1"/>
    <property type="molecule type" value="Genomic_DNA"/>
</dbReference>
<keyword evidence="4" id="KW-1185">Reference proteome</keyword>
<dbReference type="AlphaFoldDB" id="A0A2N5GIU4"/>
<dbReference type="Proteomes" id="UP000235114">
    <property type="component" value="Unassembled WGS sequence"/>
</dbReference>
<organism evidence="1 3">
    <name type="scientific">Bacillus canaveralius</name>
    <dbReference type="NCBI Taxonomy" id="1403243"/>
    <lineage>
        <taxon>Bacteria</taxon>
        <taxon>Bacillati</taxon>
        <taxon>Bacillota</taxon>
        <taxon>Bacilli</taxon>
        <taxon>Bacillales</taxon>
        <taxon>Bacillaceae</taxon>
        <taxon>Bacillus</taxon>
    </lineage>
</organism>
<gene>
    <name evidence="1" type="ORF">CU635_16465</name>
    <name evidence="2" type="ORF">CVD25_22365</name>
</gene>
<evidence type="ECO:0000313" key="4">
    <source>
        <dbReference type="Proteomes" id="UP000235114"/>
    </source>
</evidence>
<evidence type="ECO:0000313" key="3">
    <source>
        <dbReference type="Proteomes" id="UP000234951"/>
    </source>
</evidence>
<proteinExistence type="predicted"/>
<comment type="caution">
    <text evidence="1">The sequence shown here is derived from an EMBL/GenBank/DDBJ whole genome shotgun (WGS) entry which is preliminary data.</text>
</comment>
<dbReference type="Proteomes" id="UP000234951">
    <property type="component" value="Unassembled WGS sequence"/>
</dbReference>
<dbReference type="EMBL" id="PGVD01000098">
    <property type="protein sequence ID" value="PLR88584.1"/>
    <property type="molecule type" value="Genomic_DNA"/>
</dbReference>
<reference evidence="2 4" key="2">
    <citation type="submission" date="2017-12" db="EMBL/GenBank/DDBJ databases">
        <title>Comparative Functional Genomics of Dry Heat Resistant strains isolated from the Viking Spacecraft.</title>
        <authorList>
            <person name="Seuylemezian A."/>
            <person name="Cooper K."/>
            <person name="Vaishampayan P."/>
        </authorList>
    </citation>
    <scope>NUCLEOTIDE SEQUENCE [LARGE SCALE GENOMIC DNA]</scope>
    <source>
        <strain evidence="2 4">ATCC 29669</strain>
    </source>
</reference>
<protein>
    <submittedName>
        <fullName evidence="1">Uncharacterized protein</fullName>
    </submittedName>
</protein>
<name>A0A2N5GIU4_9BACI</name>
<reference evidence="1 3" key="1">
    <citation type="submission" date="2017-11" db="EMBL/GenBank/DDBJ databases">
        <title>Comparitive Functional Genomics of Dry Heat Resistant strains isolated from the Viking Spacecraft.</title>
        <authorList>
            <person name="Seuylemezian A."/>
            <person name="Cooper K."/>
            <person name="Vaishampayan P."/>
        </authorList>
    </citation>
    <scope>NUCLEOTIDE SEQUENCE [LARGE SCALE GENOMIC DNA]</scope>
    <source>
        <strain evidence="1 3">M4.6</strain>
    </source>
</reference>
<accession>A0A2N5GIU4</accession>